<organism evidence="1 2">
    <name type="scientific">Punica granatum</name>
    <name type="common">Pomegranate</name>
    <dbReference type="NCBI Taxonomy" id="22663"/>
    <lineage>
        <taxon>Eukaryota</taxon>
        <taxon>Viridiplantae</taxon>
        <taxon>Streptophyta</taxon>
        <taxon>Embryophyta</taxon>
        <taxon>Tracheophyta</taxon>
        <taxon>Spermatophyta</taxon>
        <taxon>Magnoliopsida</taxon>
        <taxon>eudicotyledons</taxon>
        <taxon>Gunneridae</taxon>
        <taxon>Pentapetalae</taxon>
        <taxon>rosids</taxon>
        <taxon>malvids</taxon>
        <taxon>Myrtales</taxon>
        <taxon>Lythraceae</taxon>
        <taxon>Punica</taxon>
    </lineage>
</organism>
<dbReference type="AlphaFoldDB" id="A0A2I0JRR4"/>
<dbReference type="InterPro" id="IPR036047">
    <property type="entry name" value="F-box-like_dom_sf"/>
</dbReference>
<dbReference type="Pfam" id="PF00646">
    <property type="entry name" value="F-box"/>
    <property type="match status" value="1"/>
</dbReference>
<dbReference type="InterPro" id="IPR050942">
    <property type="entry name" value="F-box_BR-signaling"/>
</dbReference>
<dbReference type="Gene3D" id="1.20.1280.50">
    <property type="match status" value="1"/>
</dbReference>
<dbReference type="PANTHER" id="PTHR44259">
    <property type="entry name" value="OS07G0183000 PROTEIN-RELATED"/>
    <property type="match status" value="1"/>
</dbReference>
<dbReference type="InterPro" id="IPR001810">
    <property type="entry name" value="F-box_dom"/>
</dbReference>
<sequence length="416" mass="46887">MSDPPERSVDWTLLPEGLLGSVLQKLPSVHDYVRFASVCKNWLTVARHQSNERLGDATRRQLPLLLMPTADNSETHRALYDVARGRVLGSRWHVPYNMRCCGSSFGWLIFAEETLELILFNPSFGETIRLPRVIRPPTKEEIGDSYYNHEYEFAKVVLSADPSMAPDTYEVAVLNELTGSILFFRSGDEVWLNIGTPEEDGQFQDIIYYRGRLYATNGRGLVLSFEFHRGDNHPKDSSALARTIADLTLRGDPDKSYLAESLSGHLLLVRRFMNDYLSGFAGGVFEIGGNEYKFDSDKQPLTSSFHVYKLIPVTEDEHGLGHCHSKRLTMLADEALFLGHCHSMSVSASEYPGCKPNSVYFMDDYLDDPPPYQPLGAIDIGVFSLEDEHIERLNLIDPSQSHMPPPIWIAPKAKIS</sequence>
<dbReference type="EMBL" id="PGOL01001331">
    <property type="protein sequence ID" value="PKI59007.1"/>
    <property type="molecule type" value="Genomic_DNA"/>
</dbReference>
<evidence type="ECO:0000313" key="1">
    <source>
        <dbReference type="EMBL" id="PKI59007.1"/>
    </source>
</evidence>
<dbReference type="OrthoDB" id="1519185at2759"/>
<dbReference type="Proteomes" id="UP000233551">
    <property type="component" value="Unassembled WGS sequence"/>
</dbReference>
<keyword evidence="2" id="KW-1185">Reference proteome</keyword>
<evidence type="ECO:0000313" key="2">
    <source>
        <dbReference type="Proteomes" id="UP000233551"/>
    </source>
</evidence>
<dbReference type="SUPFAM" id="SSF81383">
    <property type="entry name" value="F-box domain"/>
    <property type="match status" value="1"/>
</dbReference>
<proteinExistence type="predicted"/>
<name>A0A2I0JRR4_PUNGR</name>
<dbReference type="InterPro" id="IPR005174">
    <property type="entry name" value="KIB1-4_b-propeller"/>
</dbReference>
<dbReference type="GeneID" id="116214568"/>
<dbReference type="PANTHER" id="PTHR44259:SF93">
    <property type="entry name" value="PROTEIN, PUTATIVE (DUF295)-RELATED"/>
    <property type="match status" value="1"/>
</dbReference>
<protein>
    <submittedName>
        <fullName evidence="1">Uncharacterized protein</fullName>
    </submittedName>
</protein>
<comment type="caution">
    <text evidence="1">The sequence shown here is derived from an EMBL/GenBank/DDBJ whole genome shotgun (WGS) entry which is preliminary data.</text>
</comment>
<reference evidence="1 2" key="1">
    <citation type="submission" date="2017-11" db="EMBL/GenBank/DDBJ databases">
        <title>De-novo sequencing of pomegranate (Punica granatum L.) genome.</title>
        <authorList>
            <person name="Akparov Z."/>
            <person name="Amiraslanov A."/>
            <person name="Hajiyeva S."/>
            <person name="Abbasov M."/>
            <person name="Kaur K."/>
            <person name="Hamwieh A."/>
            <person name="Solovyev V."/>
            <person name="Salamov A."/>
            <person name="Braich B."/>
            <person name="Kosarev P."/>
            <person name="Mahmoud A."/>
            <person name="Hajiyev E."/>
            <person name="Babayeva S."/>
            <person name="Izzatullayeva V."/>
            <person name="Mammadov A."/>
            <person name="Mammadov A."/>
            <person name="Sharifova S."/>
            <person name="Ojaghi J."/>
            <person name="Eynullazada K."/>
            <person name="Bayramov B."/>
            <person name="Abdulazimova A."/>
            <person name="Shahmuradov I."/>
        </authorList>
    </citation>
    <scope>NUCLEOTIDE SEQUENCE [LARGE SCALE GENOMIC DNA]</scope>
    <source>
        <strain evidence="2">cv. AG2017</strain>
        <tissue evidence="1">Leaf</tissue>
    </source>
</reference>
<gene>
    <name evidence="1" type="ORF">CRG98_020575</name>
</gene>
<accession>A0A2I0JRR4</accession>
<dbReference type="Pfam" id="PF03478">
    <property type="entry name" value="Beta-prop_KIB1-4"/>
    <property type="match status" value="1"/>
</dbReference>
<dbReference type="STRING" id="22663.A0A2I0JRR4"/>